<evidence type="ECO:0000256" key="7">
    <source>
        <dbReference type="ARBA" id="ARBA00022840"/>
    </source>
</evidence>
<dbReference type="InterPro" id="IPR036890">
    <property type="entry name" value="HATPase_C_sf"/>
</dbReference>
<keyword evidence="10" id="KW-0472">Membrane</keyword>
<dbReference type="Proteomes" id="UP001233172">
    <property type="component" value="Unassembled WGS sequence"/>
</dbReference>
<evidence type="ECO:0000256" key="8">
    <source>
        <dbReference type="ARBA" id="ARBA00023012"/>
    </source>
</evidence>
<evidence type="ECO:0000256" key="10">
    <source>
        <dbReference type="SAM" id="Phobius"/>
    </source>
</evidence>
<dbReference type="EMBL" id="JASAOG010000451">
    <property type="protein sequence ID" value="KAK0039355.1"/>
    <property type="molecule type" value="Genomic_DNA"/>
</dbReference>
<keyword evidence="3" id="KW-0597">Phosphoprotein</keyword>
<evidence type="ECO:0000256" key="2">
    <source>
        <dbReference type="ARBA" id="ARBA00012438"/>
    </source>
</evidence>
<dbReference type="InterPro" id="IPR003661">
    <property type="entry name" value="HisK_dim/P_dom"/>
</dbReference>
<evidence type="ECO:0000259" key="12">
    <source>
        <dbReference type="PROSITE" id="PS50885"/>
    </source>
</evidence>
<evidence type="ECO:0000256" key="1">
    <source>
        <dbReference type="ARBA" id="ARBA00000085"/>
    </source>
</evidence>
<dbReference type="InterPro" id="IPR036097">
    <property type="entry name" value="HisK_dim/P_sf"/>
</dbReference>
<feature type="domain" description="Histidine kinase" evidence="11">
    <location>
        <begin position="154"/>
        <end position="298"/>
    </location>
</feature>
<keyword evidence="10" id="KW-0812">Transmembrane</keyword>
<dbReference type="CDD" id="cd00082">
    <property type="entry name" value="HisKA"/>
    <property type="match status" value="1"/>
</dbReference>
<dbReference type="PROSITE" id="PS50109">
    <property type="entry name" value="HIS_KIN"/>
    <property type="match status" value="1"/>
</dbReference>
<keyword evidence="4" id="KW-0808">Transferase</keyword>
<evidence type="ECO:0000313" key="13">
    <source>
        <dbReference type="EMBL" id="KAK0039355.1"/>
    </source>
</evidence>
<dbReference type="Pfam" id="PF00672">
    <property type="entry name" value="HAMP"/>
    <property type="match status" value="1"/>
</dbReference>
<dbReference type="InterPro" id="IPR005467">
    <property type="entry name" value="His_kinase_dom"/>
</dbReference>
<evidence type="ECO:0000256" key="6">
    <source>
        <dbReference type="ARBA" id="ARBA00022777"/>
    </source>
</evidence>
<reference evidence="13" key="2">
    <citation type="submission" date="2023-04" db="EMBL/GenBank/DDBJ databases">
        <authorList>
            <person name="Bu L."/>
            <person name="Lu L."/>
            <person name="Laidemitt M.R."/>
            <person name="Zhang S.M."/>
            <person name="Mutuku M."/>
            <person name="Mkoji G."/>
            <person name="Steinauer M."/>
            <person name="Loker E.S."/>
        </authorList>
    </citation>
    <scope>NUCLEOTIDE SEQUENCE</scope>
    <source>
        <strain evidence="13">KasaAsao</strain>
        <tissue evidence="13">Whole Snail</tissue>
    </source>
</reference>
<feature type="domain" description="HAMP" evidence="12">
    <location>
        <begin position="77"/>
        <end position="130"/>
    </location>
</feature>
<feature type="transmembrane region" description="Helical" evidence="10">
    <location>
        <begin position="56"/>
        <end position="76"/>
    </location>
</feature>
<protein>
    <recommendedName>
        <fullName evidence="2">histidine kinase</fullName>
        <ecNumber evidence="2">2.7.13.3</ecNumber>
    </recommendedName>
</protein>
<comment type="caution">
    <text evidence="13">The sequence shown here is derived from an EMBL/GenBank/DDBJ whole genome shotgun (WGS) entry which is preliminary data.</text>
</comment>
<dbReference type="GO" id="GO:0016020">
    <property type="term" value="C:membrane"/>
    <property type="evidence" value="ECO:0007669"/>
    <property type="project" value="InterPro"/>
</dbReference>
<dbReference type="Gene3D" id="1.10.287.130">
    <property type="match status" value="1"/>
</dbReference>
<keyword evidence="5" id="KW-0547">Nucleotide-binding</keyword>
<dbReference type="SMART" id="SM00388">
    <property type="entry name" value="HisKA"/>
    <property type="match status" value="1"/>
</dbReference>
<dbReference type="Gene3D" id="3.30.565.10">
    <property type="entry name" value="Histidine kinase-like ATPase, C-terminal domain"/>
    <property type="match status" value="1"/>
</dbReference>
<dbReference type="GO" id="GO:0005524">
    <property type="term" value="F:ATP binding"/>
    <property type="evidence" value="ECO:0007669"/>
    <property type="project" value="UniProtKB-KW"/>
</dbReference>
<name>A0AAD8ANA6_BIOPF</name>
<keyword evidence="14" id="KW-1185">Reference proteome</keyword>
<keyword evidence="10" id="KW-1133">Transmembrane helix</keyword>
<accession>A0AAD8ANA6</accession>
<evidence type="ECO:0000256" key="5">
    <source>
        <dbReference type="ARBA" id="ARBA00022741"/>
    </source>
</evidence>
<dbReference type="SUPFAM" id="SSF47384">
    <property type="entry name" value="Homodimeric domain of signal transducing histidine kinase"/>
    <property type="match status" value="1"/>
</dbReference>
<dbReference type="SUPFAM" id="SSF55874">
    <property type="entry name" value="ATPase domain of HSP90 chaperone/DNA topoisomerase II/histidine kinase"/>
    <property type="match status" value="1"/>
</dbReference>
<dbReference type="AlphaFoldDB" id="A0AAD8ANA6"/>
<feature type="coiled-coil region" evidence="9">
    <location>
        <begin position="118"/>
        <end position="145"/>
    </location>
</feature>
<evidence type="ECO:0000256" key="4">
    <source>
        <dbReference type="ARBA" id="ARBA00022679"/>
    </source>
</evidence>
<gene>
    <name evidence="13" type="ORF">Bpfe_031188</name>
</gene>
<dbReference type="Gene3D" id="6.10.340.10">
    <property type="match status" value="1"/>
</dbReference>
<comment type="catalytic activity">
    <reaction evidence="1">
        <text>ATP + protein L-histidine = ADP + protein N-phospho-L-histidine.</text>
        <dbReference type="EC" id="2.7.13.3"/>
    </reaction>
</comment>
<feature type="transmembrane region" description="Helical" evidence="10">
    <location>
        <begin position="20"/>
        <end position="44"/>
    </location>
</feature>
<dbReference type="PANTHER" id="PTHR43065:SF10">
    <property type="entry name" value="PEROXIDE STRESS-ACTIVATED HISTIDINE KINASE MAK3"/>
    <property type="match status" value="1"/>
</dbReference>
<keyword evidence="8" id="KW-0902">Two-component regulatory system</keyword>
<dbReference type="SUPFAM" id="SSF158472">
    <property type="entry name" value="HAMP domain-like"/>
    <property type="match status" value="1"/>
</dbReference>
<proteinExistence type="predicted"/>
<keyword evidence="7" id="KW-0067">ATP-binding</keyword>
<sequence length="298" mass="33694">MFSLQTALSQFRLFPISYKVALSIATVAIISFLLFQIPIVGWAFREGMNFEAWRKYLVFSVISALVPNLILVLLIVRIISRPLQRITLAAVEVTKGKYGTEIEMRDSNDEIGLLADSFNEMSRKMASDIEQLKNLNEQLIRTEKLAAMGTLAAGVAHEVNNPLASISSLIQMMQSNSNIDERTKENLKLISTQIQRISQVTKDMMDFARVRPAAQNLINVNLIIETSLRLASFDKSFQRLEIIKSFKADLPQIFADSDQLQQVFLNLFLNSRDAMPNGGELSIKTYLENDFIQIEIAR</sequence>
<organism evidence="13 14">
    <name type="scientific">Biomphalaria pfeifferi</name>
    <name type="common">Bloodfluke planorb</name>
    <name type="synonym">Freshwater snail</name>
    <dbReference type="NCBI Taxonomy" id="112525"/>
    <lineage>
        <taxon>Eukaryota</taxon>
        <taxon>Metazoa</taxon>
        <taxon>Spiralia</taxon>
        <taxon>Lophotrochozoa</taxon>
        <taxon>Mollusca</taxon>
        <taxon>Gastropoda</taxon>
        <taxon>Heterobranchia</taxon>
        <taxon>Euthyneura</taxon>
        <taxon>Panpulmonata</taxon>
        <taxon>Hygrophila</taxon>
        <taxon>Lymnaeoidea</taxon>
        <taxon>Planorbidae</taxon>
        <taxon>Biomphalaria</taxon>
    </lineage>
</organism>
<keyword evidence="9" id="KW-0175">Coiled coil</keyword>
<evidence type="ECO:0000313" key="14">
    <source>
        <dbReference type="Proteomes" id="UP001233172"/>
    </source>
</evidence>
<evidence type="ECO:0000256" key="3">
    <source>
        <dbReference type="ARBA" id="ARBA00022553"/>
    </source>
</evidence>
<evidence type="ECO:0000259" key="11">
    <source>
        <dbReference type="PROSITE" id="PS50109"/>
    </source>
</evidence>
<dbReference type="Pfam" id="PF00512">
    <property type="entry name" value="HisKA"/>
    <property type="match status" value="1"/>
</dbReference>
<keyword evidence="6" id="KW-0418">Kinase</keyword>
<dbReference type="PANTHER" id="PTHR43065">
    <property type="entry name" value="SENSOR HISTIDINE KINASE"/>
    <property type="match status" value="1"/>
</dbReference>
<dbReference type="GO" id="GO:0000155">
    <property type="term" value="F:phosphorelay sensor kinase activity"/>
    <property type="evidence" value="ECO:0007669"/>
    <property type="project" value="InterPro"/>
</dbReference>
<dbReference type="InterPro" id="IPR003660">
    <property type="entry name" value="HAMP_dom"/>
</dbReference>
<reference evidence="13" key="1">
    <citation type="journal article" date="2023" name="PLoS Negl. Trop. Dis.">
        <title>A genome sequence for Biomphalaria pfeifferi, the major vector snail for the human-infecting parasite Schistosoma mansoni.</title>
        <authorList>
            <person name="Bu L."/>
            <person name="Lu L."/>
            <person name="Laidemitt M.R."/>
            <person name="Zhang S.M."/>
            <person name="Mutuku M."/>
            <person name="Mkoji G."/>
            <person name="Steinauer M."/>
            <person name="Loker E.S."/>
        </authorList>
    </citation>
    <scope>NUCLEOTIDE SEQUENCE</scope>
    <source>
        <strain evidence="13">KasaAsao</strain>
    </source>
</reference>
<dbReference type="SMART" id="SM00304">
    <property type="entry name" value="HAMP"/>
    <property type="match status" value="1"/>
</dbReference>
<dbReference type="PROSITE" id="PS50885">
    <property type="entry name" value="HAMP"/>
    <property type="match status" value="1"/>
</dbReference>
<dbReference type="EC" id="2.7.13.3" evidence="2"/>
<dbReference type="CDD" id="cd06225">
    <property type="entry name" value="HAMP"/>
    <property type="match status" value="1"/>
</dbReference>
<evidence type="ECO:0000256" key="9">
    <source>
        <dbReference type="SAM" id="Coils"/>
    </source>
</evidence>